<dbReference type="Gene3D" id="3.40.50.300">
    <property type="entry name" value="P-loop containing nucleotide triphosphate hydrolases"/>
    <property type="match status" value="1"/>
</dbReference>
<feature type="compositionally biased region" description="Basic and acidic residues" evidence="1">
    <location>
        <begin position="505"/>
        <end position="514"/>
    </location>
</feature>
<sequence>MDQPPPGMRMDQPPPGRRMDQPPPGRRMDQPPPGRRMDQPPPLMGIETSPVIIEPPRVITPEPPAVEEEIFEPTTVIDYDHKSLKPAEPDVVVEPIQMFDYRHKPLNRIPVPQRPRWLVESVKFIREFDPLASRPTLNFERPPPLDRYIRRDEWRSDNPDDRYVPRNRNFDERDRRYLNDYDGHTRIERKPFNRDERDRDEPRFDRDRDEPRFERDRDEPRFERDRDESRFERDSNEGDDRNRRRFNENDRFGRKRNEDTSRSEPRRNTRGRNDFEELSDDDMDFESGELQKHQQNRGERSASRSPILSNPPNPATNFGERAMIEDIINPPGRFNRAPRIVIILRGPPGSGKTFLAKLIKDKEVENGGSAPRILSLDDYFMVEHEKEVNEDGKMIKVKEMVYEYEAEMEESYRNSFEILQENYNRRYAKQNGFQVYVCQMDLDPVLCTKRNIHNRSEAEIEECIAGWEPTPNHHPTVDASGLIQSSSAISDVEMEEVEQQPEEVNPEKEPEDEVRSKWDTFDCSSNNLAKLDGVSKPLRPSRTMEEYLQLEDEWEPTKPTKPGQKRVRWADLEEQREQKKMRAIGFIVGHTNWDRMMDPTDGSSALTRTKYIDKVKHY</sequence>
<accession>A0AAV8YVN0</accession>
<dbReference type="GO" id="GO:0005634">
    <property type="term" value="C:nucleus"/>
    <property type="evidence" value="ECO:0007669"/>
    <property type="project" value="InterPro"/>
</dbReference>
<name>A0AAV8YVN0_9CUCU</name>
<dbReference type="EMBL" id="JANEYF010001902">
    <property type="protein sequence ID" value="KAJ8954818.1"/>
    <property type="molecule type" value="Genomic_DNA"/>
</dbReference>
<evidence type="ECO:0000256" key="1">
    <source>
        <dbReference type="SAM" id="MobiDB-lite"/>
    </source>
</evidence>
<reference evidence="2" key="1">
    <citation type="journal article" date="2023" name="Insect Mol. Biol.">
        <title>Genome sequencing provides insights into the evolution of gene families encoding plant cell wall-degrading enzymes in longhorned beetles.</title>
        <authorList>
            <person name="Shin N.R."/>
            <person name="Okamura Y."/>
            <person name="Kirsch R."/>
            <person name="Pauchet Y."/>
        </authorList>
    </citation>
    <scope>NUCLEOTIDE SEQUENCE</scope>
    <source>
        <strain evidence="2">RBIC_L_NR</strain>
    </source>
</reference>
<dbReference type="InterPro" id="IPR026314">
    <property type="entry name" value="YLP_motif_con_p1"/>
</dbReference>
<feature type="compositionally biased region" description="Pro residues" evidence="1">
    <location>
        <begin position="1"/>
        <end position="43"/>
    </location>
</feature>
<feature type="compositionally biased region" description="Acidic residues" evidence="1">
    <location>
        <begin position="276"/>
        <end position="287"/>
    </location>
</feature>
<dbReference type="SUPFAM" id="SSF52540">
    <property type="entry name" value="P-loop containing nucleoside triphosphate hydrolases"/>
    <property type="match status" value="1"/>
</dbReference>
<feature type="region of interest" description="Disordered" evidence="1">
    <location>
        <begin position="494"/>
        <end position="514"/>
    </location>
</feature>
<evidence type="ECO:0008006" key="4">
    <source>
        <dbReference type="Google" id="ProtNLM"/>
    </source>
</evidence>
<feature type="region of interest" description="Disordered" evidence="1">
    <location>
        <begin position="192"/>
        <end position="319"/>
    </location>
</feature>
<dbReference type="PANTHER" id="PTHR13413:SF0">
    <property type="entry name" value="YLP MOTIF-CONTAINING PROTEIN 1"/>
    <property type="match status" value="1"/>
</dbReference>
<evidence type="ECO:0000313" key="2">
    <source>
        <dbReference type="EMBL" id="KAJ8954818.1"/>
    </source>
</evidence>
<protein>
    <recommendedName>
        <fullName evidence="4">YLP motif-containing protein 1</fullName>
    </recommendedName>
</protein>
<dbReference type="AlphaFoldDB" id="A0AAV8YVN0"/>
<dbReference type="InterPro" id="IPR027417">
    <property type="entry name" value="P-loop_NTPase"/>
</dbReference>
<dbReference type="Proteomes" id="UP001162156">
    <property type="component" value="Unassembled WGS sequence"/>
</dbReference>
<dbReference type="PANTHER" id="PTHR13413">
    <property type="entry name" value="YLP MOTIF CONTAINING PROTEIN NUCLEAR PROTEIN ZAP"/>
    <property type="match status" value="1"/>
</dbReference>
<dbReference type="GO" id="GO:0032204">
    <property type="term" value="P:regulation of telomere maintenance"/>
    <property type="evidence" value="ECO:0007669"/>
    <property type="project" value="TreeGrafter"/>
</dbReference>
<evidence type="ECO:0000313" key="3">
    <source>
        <dbReference type="Proteomes" id="UP001162156"/>
    </source>
</evidence>
<organism evidence="2 3">
    <name type="scientific">Rhamnusium bicolor</name>
    <dbReference type="NCBI Taxonomy" id="1586634"/>
    <lineage>
        <taxon>Eukaryota</taxon>
        <taxon>Metazoa</taxon>
        <taxon>Ecdysozoa</taxon>
        <taxon>Arthropoda</taxon>
        <taxon>Hexapoda</taxon>
        <taxon>Insecta</taxon>
        <taxon>Pterygota</taxon>
        <taxon>Neoptera</taxon>
        <taxon>Endopterygota</taxon>
        <taxon>Coleoptera</taxon>
        <taxon>Polyphaga</taxon>
        <taxon>Cucujiformia</taxon>
        <taxon>Chrysomeloidea</taxon>
        <taxon>Cerambycidae</taxon>
        <taxon>Lepturinae</taxon>
        <taxon>Rhagiini</taxon>
        <taxon>Rhamnusium</taxon>
    </lineage>
</organism>
<proteinExistence type="predicted"/>
<gene>
    <name evidence="2" type="ORF">NQ314_007009</name>
</gene>
<feature type="compositionally biased region" description="Basic and acidic residues" evidence="1">
    <location>
        <begin position="192"/>
        <end position="275"/>
    </location>
</feature>
<comment type="caution">
    <text evidence="2">The sequence shown here is derived from an EMBL/GenBank/DDBJ whole genome shotgun (WGS) entry which is preliminary data.</text>
</comment>
<keyword evidence="3" id="KW-1185">Reference proteome</keyword>
<feature type="region of interest" description="Disordered" evidence="1">
    <location>
        <begin position="1"/>
        <end position="64"/>
    </location>
</feature>
<feature type="compositionally biased region" description="Basic and acidic residues" evidence="1">
    <location>
        <begin position="289"/>
        <end position="302"/>
    </location>
</feature>